<dbReference type="AlphaFoldDB" id="A0A1T4XUI8"/>
<dbReference type="EMBL" id="FUYC01000016">
    <property type="protein sequence ID" value="SKA92711.1"/>
    <property type="molecule type" value="Genomic_DNA"/>
</dbReference>
<dbReference type="OrthoDB" id="9811476at2"/>
<sequence>MQKSLHEKEVLGIGVDGCRGGWLAAIRRADRLDFVLYPVFDSLLEEHPGLGANDVPETGTVQTRLLIDMPIGLPHAGMPVRPCDREARKRLGPRRASVFSPPCREALGQSDHARASAVNREVTGRGLSIQAWNIAPRIREVDQALREGRACPDRVLECHPELFFAALLGGPAVYAKRSGPGREERGMALTGLCRNAKDRIKEAMRKFGTSVAWDDCADAMVLALAGGQNPLIRLGSDPKTGKPPRDAAGLPVTIHAPEFLLQTDPR</sequence>
<gene>
    <name evidence="1" type="ORF">SAMN02745704_02449</name>
</gene>
<dbReference type="Pfam" id="PF04250">
    <property type="entry name" value="DUF429"/>
    <property type="match status" value="1"/>
</dbReference>
<evidence type="ECO:0000313" key="1">
    <source>
        <dbReference type="EMBL" id="SKA92711.1"/>
    </source>
</evidence>
<dbReference type="STRING" id="1121449.SAMN02745704_02449"/>
<name>A0A1T4XUI8_9BACT</name>
<accession>A0A1T4XUI8</accession>
<dbReference type="RefSeq" id="WP_078717994.1">
    <property type="nucleotide sequence ID" value="NZ_FUYC01000016.1"/>
</dbReference>
<proteinExistence type="predicted"/>
<organism evidence="1 2">
    <name type="scientific">Paucidesulfovibrio gracilis DSM 16080</name>
    <dbReference type="NCBI Taxonomy" id="1121449"/>
    <lineage>
        <taxon>Bacteria</taxon>
        <taxon>Pseudomonadati</taxon>
        <taxon>Thermodesulfobacteriota</taxon>
        <taxon>Desulfovibrionia</taxon>
        <taxon>Desulfovibrionales</taxon>
        <taxon>Desulfovibrionaceae</taxon>
        <taxon>Paucidesulfovibrio</taxon>
    </lineage>
</organism>
<keyword evidence="2" id="KW-1185">Reference proteome</keyword>
<evidence type="ECO:0000313" key="2">
    <source>
        <dbReference type="Proteomes" id="UP000190027"/>
    </source>
</evidence>
<dbReference type="Proteomes" id="UP000190027">
    <property type="component" value="Unassembled WGS sequence"/>
</dbReference>
<protein>
    <submittedName>
        <fullName evidence="1">Predicted nuclease (RNAse H fold)</fullName>
    </submittedName>
</protein>
<dbReference type="InterPro" id="IPR007362">
    <property type="entry name" value="DUF429"/>
</dbReference>
<reference evidence="1 2" key="1">
    <citation type="submission" date="2017-02" db="EMBL/GenBank/DDBJ databases">
        <authorList>
            <person name="Peterson S.W."/>
        </authorList>
    </citation>
    <scope>NUCLEOTIDE SEQUENCE [LARGE SCALE GENOMIC DNA]</scope>
    <source>
        <strain evidence="1 2">DSM 16080</strain>
    </source>
</reference>